<feature type="compositionally biased region" description="Polar residues" evidence="5">
    <location>
        <begin position="1"/>
        <end position="10"/>
    </location>
</feature>
<proteinExistence type="inferred from homology"/>
<reference evidence="8 9" key="1">
    <citation type="submission" date="2020-06" db="EMBL/GenBank/DDBJ databases">
        <title>Genome mining for natural products.</title>
        <authorList>
            <person name="Zhang B."/>
            <person name="Shi J."/>
            <person name="Ge H."/>
        </authorList>
    </citation>
    <scope>NUCLEOTIDE SEQUENCE [LARGE SCALE GENOMIC DNA]</scope>
    <source>
        <strain evidence="8 9">NA02069</strain>
    </source>
</reference>
<keyword evidence="9" id="KW-1185">Reference proteome</keyword>
<dbReference type="AlphaFoldDB" id="A0A7H8TEN3"/>
<feature type="compositionally biased region" description="Polar residues" evidence="5">
    <location>
        <begin position="87"/>
        <end position="102"/>
    </location>
</feature>
<dbReference type="RefSeq" id="WP_176577093.1">
    <property type="nucleotide sequence ID" value="NZ_CBDRGH010000007.1"/>
</dbReference>
<evidence type="ECO:0000256" key="2">
    <source>
        <dbReference type="ARBA" id="ARBA00022448"/>
    </source>
</evidence>
<evidence type="ECO:0000313" key="8">
    <source>
        <dbReference type="EMBL" id="QKZ21488.1"/>
    </source>
</evidence>
<feature type="transmembrane region" description="Helical" evidence="6">
    <location>
        <begin position="33"/>
        <end position="55"/>
    </location>
</feature>
<evidence type="ECO:0000313" key="9">
    <source>
        <dbReference type="Proteomes" id="UP000509418"/>
    </source>
</evidence>
<keyword evidence="2" id="KW-0813">Transport</keyword>
<dbReference type="GO" id="GO:0030288">
    <property type="term" value="C:outer membrane-bounded periplasmic space"/>
    <property type="evidence" value="ECO:0007669"/>
    <property type="project" value="TreeGrafter"/>
</dbReference>
<feature type="region of interest" description="Disordered" evidence="5">
    <location>
        <begin position="59"/>
        <end position="103"/>
    </location>
</feature>
<evidence type="ECO:0000256" key="6">
    <source>
        <dbReference type="SAM" id="Phobius"/>
    </source>
</evidence>
<dbReference type="Pfam" id="PF00497">
    <property type="entry name" value="SBP_bac_3"/>
    <property type="match status" value="1"/>
</dbReference>
<dbReference type="Gene3D" id="3.40.190.10">
    <property type="entry name" value="Periplasmic binding protein-like II"/>
    <property type="match status" value="2"/>
</dbReference>
<feature type="domain" description="Solute-binding protein family 3/N-terminal" evidence="7">
    <location>
        <begin position="112"/>
        <end position="343"/>
    </location>
</feature>
<evidence type="ECO:0000256" key="5">
    <source>
        <dbReference type="SAM" id="MobiDB-lite"/>
    </source>
</evidence>
<comment type="similarity">
    <text evidence="1 4">Belongs to the bacterial solute-binding protein 3 family.</text>
</comment>
<dbReference type="PANTHER" id="PTHR30085">
    <property type="entry name" value="AMINO ACID ABC TRANSPORTER PERMEASE"/>
    <property type="match status" value="1"/>
</dbReference>
<evidence type="ECO:0000256" key="1">
    <source>
        <dbReference type="ARBA" id="ARBA00010333"/>
    </source>
</evidence>
<gene>
    <name evidence="8" type="ORF">HUT05_31615</name>
</gene>
<dbReference type="GO" id="GO:0005576">
    <property type="term" value="C:extracellular region"/>
    <property type="evidence" value="ECO:0007669"/>
    <property type="project" value="TreeGrafter"/>
</dbReference>
<protein>
    <submittedName>
        <fullName evidence="8">Glutamate ABC transporter substrate-binding protein</fullName>
    </submittedName>
</protein>
<dbReference type="GO" id="GO:0006865">
    <property type="term" value="P:amino acid transport"/>
    <property type="evidence" value="ECO:0007669"/>
    <property type="project" value="TreeGrafter"/>
</dbReference>
<accession>A0A7H8TEN3</accession>
<organism evidence="8 9">
    <name type="scientific">Streptomyces chartreusis</name>
    <dbReference type="NCBI Taxonomy" id="1969"/>
    <lineage>
        <taxon>Bacteria</taxon>
        <taxon>Bacillati</taxon>
        <taxon>Actinomycetota</taxon>
        <taxon>Actinomycetes</taxon>
        <taxon>Kitasatosporales</taxon>
        <taxon>Streptomycetaceae</taxon>
        <taxon>Streptomyces</taxon>
    </lineage>
</organism>
<feature type="region of interest" description="Disordered" evidence="5">
    <location>
        <begin position="1"/>
        <end position="20"/>
    </location>
</feature>
<sequence>MNARGTTNEDGTPVRPRGAAGAWRRLRAGVRGWGGVGAMAVVCALALAFALLLPLSQESGPGDASGAGRGLAHGSQVRAEECENPEDQSLSPSGGNGETTTLDAIKDRKDRRLIVGVDTNSYRWGYLDPNNPSGELEGFDIDLVHRIAEDILGDRDDVQFKAIPTSRRIEAIQKGEVDMVVRTMTINCDRIGQVAFSAPYFVTGQQVLAPKTSTITGFDKTLAGRKVCSAEGSTAYDNLEAGRKNGDLPASTDISTTVPNQLDCLVKLQLGDVDAVVTDGALAASQAAQDPTVELKGSLFTDEYYGVAMKLGSDDLVRQVNRTLENYVKDGGWEASYEKWLHPTMDQGDKKSASATPPEADYK</sequence>
<dbReference type="Proteomes" id="UP000509418">
    <property type="component" value="Chromosome"/>
</dbReference>
<dbReference type="InterPro" id="IPR018313">
    <property type="entry name" value="SBP_3_CS"/>
</dbReference>
<keyword evidence="6" id="KW-1133">Transmembrane helix</keyword>
<keyword evidence="6" id="KW-0472">Membrane</keyword>
<feature type="region of interest" description="Disordered" evidence="5">
    <location>
        <begin position="344"/>
        <end position="363"/>
    </location>
</feature>
<dbReference type="InterPro" id="IPR001638">
    <property type="entry name" value="Solute-binding_3/MltF_N"/>
</dbReference>
<keyword evidence="3" id="KW-0732">Signal</keyword>
<dbReference type="SMART" id="SM00062">
    <property type="entry name" value="PBPb"/>
    <property type="match status" value="1"/>
</dbReference>
<dbReference type="InterPro" id="IPR051455">
    <property type="entry name" value="Bact_solute-bind_prot3"/>
</dbReference>
<dbReference type="PANTHER" id="PTHR30085:SF6">
    <property type="entry name" value="ABC TRANSPORTER GLUTAMINE-BINDING PROTEIN GLNH"/>
    <property type="match status" value="1"/>
</dbReference>
<evidence type="ECO:0000256" key="3">
    <source>
        <dbReference type="ARBA" id="ARBA00022729"/>
    </source>
</evidence>
<dbReference type="CDD" id="cd13690">
    <property type="entry name" value="PBP2_GluB"/>
    <property type="match status" value="1"/>
</dbReference>
<dbReference type="PROSITE" id="PS01039">
    <property type="entry name" value="SBP_BACTERIAL_3"/>
    <property type="match status" value="1"/>
</dbReference>
<name>A0A7H8TEN3_STRCX</name>
<dbReference type="EMBL" id="CP056041">
    <property type="protein sequence ID" value="QKZ21488.1"/>
    <property type="molecule type" value="Genomic_DNA"/>
</dbReference>
<dbReference type="SUPFAM" id="SSF53850">
    <property type="entry name" value="Periplasmic binding protein-like II"/>
    <property type="match status" value="1"/>
</dbReference>
<keyword evidence="6" id="KW-0812">Transmembrane</keyword>
<evidence type="ECO:0000259" key="7">
    <source>
        <dbReference type="SMART" id="SM00062"/>
    </source>
</evidence>
<evidence type="ECO:0000256" key="4">
    <source>
        <dbReference type="RuleBase" id="RU003744"/>
    </source>
</evidence>